<feature type="transmembrane region" description="Helical" evidence="5">
    <location>
        <begin position="110"/>
        <end position="128"/>
    </location>
</feature>
<evidence type="ECO:0000256" key="5">
    <source>
        <dbReference type="SAM" id="Phobius"/>
    </source>
</evidence>
<evidence type="ECO:0000313" key="6">
    <source>
        <dbReference type="EMBL" id="GIQ81546.1"/>
    </source>
</evidence>
<dbReference type="Gene3D" id="1.20.1280.290">
    <property type="match status" value="1"/>
</dbReference>
<dbReference type="SMART" id="SM00679">
    <property type="entry name" value="CTNS"/>
    <property type="match status" value="1"/>
</dbReference>
<organism evidence="6 7">
    <name type="scientific">Kipferlia bialata</name>
    <dbReference type="NCBI Taxonomy" id="797122"/>
    <lineage>
        <taxon>Eukaryota</taxon>
        <taxon>Metamonada</taxon>
        <taxon>Carpediemonas-like organisms</taxon>
        <taxon>Kipferlia</taxon>
    </lineage>
</organism>
<accession>A0A9K3CRV4</accession>
<dbReference type="PANTHER" id="PTHR16201">
    <property type="entry name" value="SEVEN TRANSMEMBRANE PROTEIN 1-RELATED"/>
    <property type="match status" value="1"/>
</dbReference>
<dbReference type="Pfam" id="PF04193">
    <property type="entry name" value="PQ-loop"/>
    <property type="match status" value="1"/>
</dbReference>
<name>A0A9K3CRV4_9EUKA</name>
<dbReference type="GO" id="GO:0016020">
    <property type="term" value="C:membrane"/>
    <property type="evidence" value="ECO:0007669"/>
    <property type="project" value="UniProtKB-SubCell"/>
</dbReference>
<reference evidence="6 7" key="1">
    <citation type="journal article" date="2018" name="PLoS ONE">
        <title>The draft genome of Kipferlia bialata reveals reductive genome evolution in fornicate parasites.</title>
        <authorList>
            <person name="Tanifuji G."/>
            <person name="Takabayashi S."/>
            <person name="Kume K."/>
            <person name="Takagi M."/>
            <person name="Nakayama T."/>
            <person name="Kamikawa R."/>
            <person name="Inagaki Y."/>
            <person name="Hashimoto T."/>
        </authorList>
    </citation>
    <scope>NUCLEOTIDE SEQUENCE [LARGE SCALE GENOMIC DNA]</scope>
    <source>
        <strain evidence="6">NY0173</strain>
    </source>
</reference>
<proteinExistence type="predicted"/>
<feature type="transmembrane region" description="Helical" evidence="5">
    <location>
        <begin position="148"/>
        <end position="167"/>
    </location>
</feature>
<dbReference type="InterPro" id="IPR006603">
    <property type="entry name" value="PQ-loop_rpt"/>
</dbReference>
<sequence>LYAFLINWIIGDLTNLLGAVIIGALPTQIFSALYYCLADVLLFVQFRLYSPKDKQGTVLEGTNLLADTTQDTSLAIHPLAMLLTLALALGTRASSVPSVTLSDDETPLTWQFWVGWMLGWVSGVNYVASRINQILKNVREKSPETLSISMFIIAICGNTTYALSIALTATTWDLIWPQIPWIVGSAGVLGLDVAIGYQYFHYSKINRELKAELRE</sequence>
<evidence type="ECO:0000256" key="2">
    <source>
        <dbReference type="ARBA" id="ARBA00022692"/>
    </source>
</evidence>
<feature type="non-terminal residue" evidence="6">
    <location>
        <position position="215"/>
    </location>
</feature>
<feature type="transmembrane region" description="Helical" evidence="5">
    <location>
        <begin position="179"/>
        <end position="200"/>
    </location>
</feature>
<keyword evidence="7" id="KW-1185">Reference proteome</keyword>
<dbReference type="InterPro" id="IPR051415">
    <property type="entry name" value="LAAT-1"/>
</dbReference>
<evidence type="ECO:0000313" key="7">
    <source>
        <dbReference type="Proteomes" id="UP000265618"/>
    </source>
</evidence>
<keyword evidence="3 5" id="KW-1133">Transmembrane helix</keyword>
<comment type="subcellular location">
    <subcellularLocation>
        <location evidence="1">Membrane</location>
        <topology evidence="1">Multi-pass membrane protein</topology>
    </subcellularLocation>
</comment>
<dbReference type="GO" id="GO:0015174">
    <property type="term" value="F:basic amino acid transmembrane transporter activity"/>
    <property type="evidence" value="ECO:0007669"/>
    <property type="project" value="TreeGrafter"/>
</dbReference>
<dbReference type="Proteomes" id="UP000265618">
    <property type="component" value="Unassembled WGS sequence"/>
</dbReference>
<dbReference type="AlphaFoldDB" id="A0A9K3CRV4"/>
<evidence type="ECO:0008006" key="8">
    <source>
        <dbReference type="Google" id="ProtNLM"/>
    </source>
</evidence>
<feature type="transmembrane region" description="Helical" evidence="5">
    <location>
        <begin position="20"/>
        <end position="44"/>
    </location>
</feature>
<protein>
    <recommendedName>
        <fullName evidence="8">Cystinosin/ERS1p repeat</fullName>
    </recommendedName>
</protein>
<evidence type="ECO:0000256" key="4">
    <source>
        <dbReference type="ARBA" id="ARBA00023136"/>
    </source>
</evidence>
<feature type="transmembrane region" description="Helical" evidence="5">
    <location>
        <begin position="74"/>
        <end position="90"/>
    </location>
</feature>
<gene>
    <name evidence="6" type="ORF">KIPB_002521</name>
</gene>
<dbReference type="PANTHER" id="PTHR16201:SF34">
    <property type="entry name" value="LYSOSOMAL AMINO ACID TRANSPORTER 1"/>
    <property type="match status" value="1"/>
</dbReference>
<keyword evidence="4 5" id="KW-0472">Membrane</keyword>
<dbReference type="EMBL" id="BDIP01000424">
    <property type="protein sequence ID" value="GIQ81546.1"/>
    <property type="molecule type" value="Genomic_DNA"/>
</dbReference>
<dbReference type="OrthoDB" id="8048523at2759"/>
<comment type="caution">
    <text evidence="6">The sequence shown here is derived from an EMBL/GenBank/DDBJ whole genome shotgun (WGS) entry which is preliminary data.</text>
</comment>
<evidence type="ECO:0000256" key="3">
    <source>
        <dbReference type="ARBA" id="ARBA00022989"/>
    </source>
</evidence>
<evidence type="ECO:0000256" key="1">
    <source>
        <dbReference type="ARBA" id="ARBA00004141"/>
    </source>
</evidence>
<keyword evidence="2 5" id="KW-0812">Transmembrane</keyword>